<evidence type="ECO:0000259" key="2">
    <source>
        <dbReference type="Pfam" id="PF09830"/>
    </source>
</evidence>
<name>A0AA96WDN5_9CYAN</name>
<dbReference type="InterPro" id="IPR045759">
    <property type="entry name" value="Ap4A_phos1/2_N"/>
</dbReference>
<feature type="domain" description="Ap4A phosphorylase 1/2 N-terminal" evidence="3">
    <location>
        <begin position="9"/>
        <end position="182"/>
    </location>
</feature>
<accession>A0AA96WDN5</accession>
<dbReference type="PANTHER" id="PTHR38420:SF1">
    <property type="entry name" value="PUTATIVE (AFU_ORTHOLOGUE AFUA_5G14690)-RELATED"/>
    <property type="match status" value="1"/>
</dbReference>
<dbReference type="RefSeq" id="WP_316434634.1">
    <property type="nucleotide sequence ID" value="NZ_CP053586.1"/>
</dbReference>
<evidence type="ECO:0000259" key="3">
    <source>
        <dbReference type="Pfam" id="PF19327"/>
    </source>
</evidence>
<dbReference type="Gene3D" id="3.30.428.70">
    <property type="match status" value="1"/>
</dbReference>
<sequence>MAGQLWNQPGLQPGTLWAKVVAQTRHALSCGALQPIPTRSDFIDQNRIRFLVRVLDNLARKAAADRQQEQQAKAGKDFNPFLPYDPDLFVADLSSTHVCLLNKYNVVDHHLLLITREFEEQESLLTQPDFEALWLGLAEIDGMGFYNSGKTAGASQRHKHLQLVPLPLIPDGDRIPIEPALMTATWPSEIGSSTDLPFRHAVIRLDGAASSPQQAAQATLQAYYKLLTALKLYSPVDHSLQGAYNLLITRQWMLMVPRKQEQFASIPVNSLGFAGTLFVRDQDQFERLKAIGPLRLLQEVADGHQP</sequence>
<reference evidence="4" key="1">
    <citation type="submission" date="2020-05" db="EMBL/GenBank/DDBJ databases">
        <authorList>
            <person name="Zhu T."/>
            <person name="Keshari N."/>
            <person name="Lu X."/>
        </authorList>
    </citation>
    <scope>NUCLEOTIDE SEQUENCE</scope>
    <source>
        <strain evidence="4">NK1-12</strain>
    </source>
</reference>
<dbReference type="PIRSF" id="PIRSF000846">
    <property type="entry name" value="ATP_adenylyltr"/>
    <property type="match status" value="1"/>
</dbReference>
<dbReference type="GO" id="GO:0009117">
    <property type="term" value="P:nucleotide metabolic process"/>
    <property type="evidence" value="ECO:0007669"/>
    <property type="project" value="InterPro"/>
</dbReference>
<dbReference type="EMBL" id="CP053586">
    <property type="protein sequence ID" value="WNZ23065.1"/>
    <property type="molecule type" value="Genomic_DNA"/>
</dbReference>
<dbReference type="AlphaFoldDB" id="A0AA96WDN5"/>
<gene>
    <name evidence="4" type="ORF">HJG54_09460</name>
</gene>
<dbReference type="InterPro" id="IPR043171">
    <property type="entry name" value="Ap4A_phos1/2-like"/>
</dbReference>
<feature type="active site" description="Nucleophile" evidence="1">
    <location>
        <position position="160"/>
    </location>
</feature>
<dbReference type="InterPro" id="IPR036265">
    <property type="entry name" value="HIT-like_sf"/>
</dbReference>
<dbReference type="Pfam" id="PF09830">
    <property type="entry name" value="ATP_transf"/>
    <property type="match status" value="1"/>
</dbReference>
<organism evidence="4">
    <name type="scientific">Leptolyngbya sp. NK1-12</name>
    <dbReference type="NCBI Taxonomy" id="2547451"/>
    <lineage>
        <taxon>Bacteria</taxon>
        <taxon>Bacillati</taxon>
        <taxon>Cyanobacteriota</taxon>
        <taxon>Cyanophyceae</taxon>
        <taxon>Leptolyngbyales</taxon>
        <taxon>Leptolyngbyaceae</taxon>
        <taxon>Leptolyngbya group</taxon>
        <taxon>Leptolyngbya</taxon>
    </lineage>
</organism>
<dbReference type="GO" id="GO:0005524">
    <property type="term" value="F:ATP binding"/>
    <property type="evidence" value="ECO:0007669"/>
    <property type="project" value="InterPro"/>
</dbReference>
<feature type="domain" description="ATP adenylyltransferase C-terminal" evidence="2">
    <location>
        <begin position="195"/>
        <end position="301"/>
    </location>
</feature>
<protein>
    <submittedName>
        <fullName evidence="4">Phosphorylase</fullName>
    </submittedName>
</protein>
<proteinExistence type="predicted"/>
<dbReference type="Pfam" id="PF19327">
    <property type="entry name" value="Ap4A_phos_N"/>
    <property type="match status" value="1"/>
</dbReference>
<dbReference type="SUPFAM" id="SSF54197">
    <property type="entry name" value="HIT-like"/>
    <property type="match status" value="1"/>
</dbReference>
<dbReference type="GO" id="GO:0003877">
    <property type="term" value="F:ATP:ADP adenylyltransferase activity"/>
    <property type="evidence" value="ECO:0007669"/>
    <property type="project" value="InterPro"/>
</dbReference>
<evidence type="ECO:0000313" key="4">
    <source>
        <dbReference type="EMBL" id="WNZ23065.1"/>
    </source>
</evidence>
<dbReference type="InterPro" id="IPR019200">
    <property type="entry name" value="ATP_adenylylTrfase_C"/>
</dbReference>
<dbReference type="PANTHER" id="PTHR38420">
    <property type="entry name" value="AP-4-A PHOSPHORYLASE II"/>
    <property type="match status" value="1"/>
</dbReference>
<evidence type="ECO:0000256" key="1">
    <source>
        <dbReference type="PIRSR" id="PIRSR000846-1"/>
    </source>
</evidence>
<dbReference type="InterPro" id="IPR009163">
    <property type="entry name" value="Ap4A_phos1/2"/>
</dbReference>